<keyword evidence="1" id="KW-0472">Membrane</keyword>
<evidence type="ECO:0000313" key="3">
    <source>
        <dbReference type="Proteomes" id="UP001176961"/>
    </source>
</evidence>
<dbReference type="EMBL" id="CATQJL010000001">
    <property type="protein sequence ID" value="CAJ0588273.1"/>
    <property type="molecule type" value="Genomic_DNA"/>
</dbReference>
<organism evidence="2 3">
    <name type="scientific">Cylicocyclus nassatus</name>
    <name type="common">Nematode worm</name>
    <dbReference type="NCBI Taxonomy" id="53992"/>
    <lineage>
        <taxon>Eukaryota</taxon>
        <taxon>Metazoa</taxon>
        <taxon>Ecdysozoa</taxon>
        <taxon>Nematoda</taxon>
        <taxon>Chromadorea</taxon>
        <taxon>Rhabditida</taxon>
        <taxon>Rhabditina</taxon>
        <taxon>Rhabditomorpha</taxon>
        <taxon>Strongyloidea</taxon>
        <taxon>Strongylidae</taxon>
        <taxon>Cylicocyclus</taxon>
    </lineage>
</organism>
<keyword evidence="1" id="KW-1133">Transmembrane helix</keyword>
<evidence type="ECO:0000256" key="1">
    <source>
        <dbReference type="SAM" id="Phobius"/>
    </source>
</evidence>
<accession>A0AA36DIK5</accession>
<proteinExistence type="predicted"/>
<keyword evidence="3" id="KW-1185">Reference proteome</keyword>
<feature type="transmembrane region" description="Helical" evidence="1">
    <location>
        <begin position="32"/>
        <end position="57"/>
    </location>
</feature>
<comment type="caution">
    <text evidence="2">The sequence shown here is derived from an EMBL/GenBank/DDBJ whole genome shotgun (WGS) entry which is preliminary data.</text>
</comment>
<name>A0AA36DIK5_CYLNA</name>
<protein>
    <submittedName>
        <fullName evidence="2">Uncharacterized protein</fullName>
    </submittedName>
</protein>
<dbReference type="Proteomes" id="UP001176961">
    <property type="component" value="Unassembled WGS sequence"/>
</dbReference>
<gene>
    <name evidence="2" type="ORF">CYNAS_LOCUS256</name>
</gene>
<dbReference type="AlphaFoldDB" id="A0AA36DIK5"/>
<keyword evidence="1" id="KW-0812">Transmembrane</keyword>
<sequence length="200" mass="23464">MITPLYTKYCGYIYIIDGNYWYYDYSKPYTYIYWYLNIALQAICVTIVVSSDSLIVWKIISLRSPRRPNTTHVLPKSSSKDVITPVLGSCEFPPCYRLRRRDRKLSKEIAAMFKSDVSFCCSCLENNFSPFKVITVSDDEEAMDGLYGKIGWELYRVKQRDTRNRLGVVCFRFFLKRLGGFPRLDFKYSSNLKGIVDVYR</sequence>
<evidence type="ECO:0000313" key="2">
    <source>
        <dbReference type="EMBL" id="CAJ0588273.1"/>
    </source>
</evidence>
<reference evidence="2" key="1">
    <citation type="submission" date="2023-07" db="EMBL/GenBank/DDBJ databases">
        <authorList>
            <consortium name="CYATHOMIX"/>
        </authorList>
    </citation>
    <scope>NUCLEOTIDE SEQUENCE</scope>
    <source>
        <strain evidence="2">N/A</strain>
    </source>
</reference>